<keyword evidence="2" id="KW-1185">Reference proteome</keyword>
<dbReference type="EMBL" id="MU860908">
    <property type="protein sequence ID" value="KAK4232766.1"/>
    <property type="molecule type" value="Genomic_DNA"/>
</dbReference>
<dbReference type="Gene3D" id="1.10.10.10">
    <property type="entry name" value="Winged helix-like DNA-binding domain superfamily/Winged helix DNA-binding domain"/>
    <property type="match status" value="1"/>
</dbReference>
<reference evidence="1" key="1">
    <citation type="journal article" date="2023" name="Mol. Phylogenet. Evol.">
        <title>Genome-scale phylogeny and comparative genomics of the fungal order Sordariales.</title>
        <authorList>
            <person name="Hensen N."/>
            <person name="Bonometti L."/>
            <person name="Westerberg I."/>
            <person name="Brannstrom I.O."/>
            <person name="Guillou S."/>
            <person name="Cros-Aarteil S."/>
            <person name="Calhoun S."/>
            <person name="Haridas S."/>
            <person name="Kuo A."/>
            <person name="Mondo S."/>
            <person name="Pangilinan J."/>
            <person name="Riley R."/>
            <person name="LaButti K."/>
            <person name="Andreopoulos B."/>
            <person name="Lipzen A."/>
            <person name="Chen C."/>
            <person name="Yan M."/>
            <person name="Daum C."/>
            <person name="Ng V."/>
            <person name="Clum A."/>
            <person name="Steindorff A."/>
            <person name="Ohm R.A."/>
            <person name="Martin F."/>
            <person name="Silar P."/>
            <person name="Natvig D.O."/>
            <person name="Lalanne C."/>
            <person name="Gautier V."/>
            <person name="Ament-Velasquez S.L."/>
            <person name="Kruys A."/>
            <person name="Hutchinson M.I."/>
            <person name="Powell A.J."/>
            <person name="Barry K."/>
            <person name="Miller A.N."/>
            <person name="Grigoriev I.V."/>
            <person name="Debuchy R."/>
            <person name="Gladieux P."/>
            <person name="Hiltunen Thoren M."/>
            <person name="Johannesson H."/>
        </authorList>
    </citation>
    <scope>NUCLEOTIDE SEQUENCE</scope>
    <source>
        <strain evidence="1">CBS 532.94</strain>
    </source>
</reference>
<accession>A0AAN7C0F4</accession>
<name>A0AAN7C0F4_9PEZI</name>
<comment type="caution">
    <text evidence="1">The sequence shown here is derived from an EMBL/GenBank/DDBJ whole genome shotgun (WGS) entry which is preliminary data.</text>
</comment>
<sequence length="152" mass="16164">MSGTNGHAATQANWRTETSAVDISVALGPNNLNRVLGLVRNINSIAEKASAGDENARLELVEKARSLDNGSTKNANELAAKLGIDTPLLCRLMRYTAAMRYIIETGPDEYKPTNFSSSLSIPVIGDGYTCISGGLMDASEPGARANYMLSRA</sequence>
<dbReference type="AlphaFoldDB" id="A0AAN7C0F4"/>
<dbReference type="InterPro" id="IPR036388">
    <property type="entry name" value="WH-like_DNA-bd_sf"/>
</dbReference>
<reference evidence="1" key="2">
    <citation type="submission" date="2023-05" db="EMBL/GenBank/DDBJ databases">
        <authorList>
            <consortium name="Lawrence Berkeley National Laboratory"/>
            <person name="Steindorff A."/>
            <person name="Hensen N."/>
            <person name="Bonometti L."/>
            <person name="Westerberg I."/>
            <person name="Brannstrom I.O."/>
            <person name="Guillou S."/>
            <person name="Cros-Aarteil S."/>
            <person name="Calhoun S."/>
            <person name="Haridas S."/>
            <person name="Kuo A."/>
            <person name="Mondo S."/>
            <person name="Pangilinan J."/>
            <person name="Riley R."/>
            <person name="Labutti K."/>
            <person name="Andreopoulos B."/>
            <person name="Lipzen A."/>
            <person name="Chen C."/>
            <person name="Yanf M."/>
            <person name="Daum C."/>
            <person name="Ng V."/>
            <person name="Clum A."/>
            <person name="Ohm R."/>
            <person name="Martin F."/>
            <person name="Silar P."/>
            <person name="Natvig D."/>
            <person name="Lalanne C."/>
            <person name="Gautier V."/>
            <person name="Ament-Velasquez S.L."/>
            <person name="Kruys A."/>
            <person name="Hutchinson M.I."/>
            <person name="Powell A.J."/>
            <person name="Barry K."/>
            <person name="Miller A.N."/>
            <person name="Grigoriev I.V."/>
            <person name="Debuchy R."/>
            <person name="Gladieux P."/>
            <person name="Thoren M.H."/>
            <person name="Johannesson H."/>
        </authorList>
    </citation>
    <scope>NUCLEOTIDE SEQUENCE</scope>
    <source>
        <strain evidence="1">CBS 532.94</strain>
    </source>
</reference>
<organism evidence="1 2">
    <name type="scientific">Achaetomium macrosporum</name>
    <dbReference type="NCBI Taxonomy" id="79813"/>
    <lineage>
        <taxon>Eukaryota</taxon>
        <taxon>Fungi</taxon>
        <taxon>Dikarya</taxon>
        <taxon>Ascomycota</taxon>
        <taxon>Pezizomycotina</taxon>
        <taxon>Sordariomycetes</taxon>
        <taxon>Sordariomycetidae</taxon>
        <taxon>Sordariales</taxon>
        <taxon>Chaetomiaceae</taxon>
        <taxon>Achaetomium</taxon>
    </lineage>
</organism>
<dbReference type="SUPFAM" id="SSF46785">
    <property type="entry name" value="Winged helix' DNA-binding domain"/>
    <property type="match status" value="1"/>
</dbReference>
<evidence type="ECO:0000313" key="1">
    <source>
        <dbReference type="EMBL" id="KAK4232766.1"/>
    </source>
</evidence>
<proteinExistence type="predicted"/>
<dbReference type="InterPro" id="IPR036390">
    <property type="entry name" value="WH_DNA-bd_sf"/>
</dbReference>
<evidence type="ECO:0000313" key="2">
    <source>
        <dbReference type="Proteomes" id="UP001303760"/>
    </source>
</evidence>
<protein>
    <submittedName>
        <fullName evidence="1">Uncharacterized protein</fullName>
    </submittedName>
</protein>
<dbReference type="Proteomes" id="UP001303760">
    <property type="component" value="Unassembled WGS sequence"/>
</dbReference>
<gene>
    <name evidence="1" type="ORF">C8A03DRAFT_39603</name>
</gene>